<dbReference type="InterPro" id="IPR028098">
    <property type="entry name" value="Glyco_trans_4-like_N"/>
</dbReference>
<organism evidence="3">
    <name type="scientific">Gracilinema caldarium</name>
    <dbReference type="NCBI Taxonomy" id="215591"/>
    <lineage>
        <taxon>Bacteria</taxon>
        <taxon>Pseudomonadati</taxon>
        <taxon>Spirochaetota</taxon>
        <taxon>Spirochaetia</taxon>
        <taxon>Spirochaetales</taxon>
        <taxon>Breznakiellaceae</taxon>
        <taxon>Gracilinema</taxon>
    </lineage>
</organism>
<protein>
    <submittedName>
        <fullName evidence="3">Glycosyltransferase family 4 protein</fullName>
    </submittedName>
</protein>
<dbReference type="EMBL" id="DSVL01000125">
    <property type="protein sequence ID" value="HFH28659.1"/>
    <property type="molecule type" value="Genomic_DNA"/>
</dbReference>
<gene>
    <name evidence="3" type="ORF">ENS59_03995</name>
</gene>
<dbReference type="InterPro" id="IPR001296">
    <property type="entry name" value="Glyco_trans_1"/>
</dbReference>
<name>A0A7C3HWC0_9SPIR</name>
<dbReference type="PANTHER" id="PTHR45947">
    <property type="entry name" value="SULFOQUINOVOSYL TRANSFERASE SQD2"/>
    <property type="match status" value="1"/>
</dbReference>
<dbReference type="Pfam" id="PF00534">
    <property type="entry name" value="Glycos_transf_1"/>
    <property type="match status" value="1"/>
</dbReference>
<dbReference type="Pfam" id="PF13439">
    <property type="entry name" value="Glyco_transf_4"/>
    <property type="match status" value="1"/>
</dbReference>
<dbReference type="Gene3D" id="3.40.50.2000">
    <property type="entry name" value="Glycogen Phosphorylase B"/>
    <property type="match status" value="2"/>
</dbReference>
<dbReference type="GO" id="GO:0016757">
    <property type="term" value="F:glycosyltransferase activity"/>
    <property type="evidence" value="ECO:0007669"/>
    <property type="project" value="InterPro"/>
</dbReference>
<sequence>MRIGLFSDTYPPQVNGVVTVVRTLKSELEKRGHQVFVFTVQHPDAKPEEGVYRIPSVKFPNEPQHRIGFFFEPRVVKIARELNLDIIHSHSEFSLHLAAKAVQKKLHIPSVHTVHTYYEDYLYYIPLLEPFLKKNLPDLLNHILKDEDCVIAPSKKIKDYLVKNGYKKPVRIIPNGIDLSTFYERSDEIVKASKALRERFNIKEDNDLIVFVGRLATEKNINTLLANFKHIVTERPQTRLMIVGDGPDRRDLEAYAHELGITKETVFTGYLRWPEEIKIVYAAADLFMSASHSEVHPITFIEAMASGLPVVAAADPSIDDMVLNGENGWALADDKQLWEKAIAVLADKNKRVEMGKKSEEISRNYSVDRFIDSMIALYEEFRKK</sequence>
<dbReference type="SUPFAM" id="SSF53756">
    <property type="entry name" value="UDP-Glycosyltransferase/glycogen phosphorylase"/>
    <property type="match status" value="1"/>
</dbReference>
<evidence type="ECO:0000259" key="1">
    <source>
        <dbReference type="Pfam" id="PF00534"/>
    </source>
</evidence>
<dbReference type="InterPro" id="IPR050194">
    <property type="entry name" value="Glycosyltransferase_grp1"/>
</dbReference>
<evidence type="ECO:0000313" key="3">
    <source>
        <dbReference type="EMBL" id="HFH28659.1"/>
    </source>
</evidence>
<evidence type="ECO:0000259" key="2">
    <source>
        <dbReference type="Pfam" id="PF13439"/>
    </source>
</evidence>
<accession>A0A7C3HWC0</accession>
<dbReference type="PANTHER" id="PTHR45947:SF3">
    <property type="entry name" value="SULFOQUINOVOSYL TRANSFERASE SQD2"/>
    <property type="match status" value="1"/>
</dbReference>
<proteinExistence type="predicted"/>
<feature type="domain" description="Glycosyltransferase subfamily 4-like N-terminal" evidence="2">
    <location>
        <begin position="14"/>
        <end position="180"/>
    </location>
</feature>
<keyword evidence="3" id="KW-0808">Transferase</keyword>
<dbReference type="AlphaFoldDB" id="A0A7C3HWC0"/>
<reference evidence="3" key="1">
    <citation type="journal article" date="2020" name="mSystems">
        <title>Genome- and Community-Level Interaction Insights into Carbon Utilization and Element Cycling Functions of Hydrothermarchaeota in Hydrothermal Sediment.</title>
        <authorList>
            <person name="Zhou Z."/>
            <person name="Liu Y."/>
            <person name="Xu W."/>
            <person name="Pan J."/>
            <person name="Luo Z.H."/>
            <person name="Li M."/>
        </authorList>
    </citation>
    <scope>NUCLEOTIDE SEQUENCE [LARGE SCALE GENOMIC DNA]</scope>
    <source>
        <strain evidence="3">SpSt-503</strain>
    </source>
</reference>
<feature type="domain" description="Glycosyl transferase family 1" evidence="1">
    <location>
        <begin position="195"/>
        <end position="359"/>
    </location>
</feature>
<dbReference type="CDD" id="cd03817">
    <property type="entry name" value="GT4_UGDG-like"/>
    <property type="match status" value="1"/>
</dbReference>
<comment type="caution">
    <text evidence="3">The sequence shown here is derived from an EMBL/GenBank/DDBJ whole genome shotgun (WGS) entry which is preliminary data.</text>
</comment>